<keyword evidence="7" id="KW-1185">Reference proteome</keyword>
<dbReference type="InterPro" id="IPR036271">
    <property type="entry name" value="Tet_transcr_reg_TetR-rel_C_sf"/>
</dbReference>
<sequence length="207" mass="22383">METSPAAQKLASREDRRLALVQAAFDQLAERGFEGLRTREVAAQVGVNIATLHYYFPSKEALIRGVVELSMQRFRSTLAPHGSPSDQLRNHLRAVQQLLREEPQLGAVMGELALRSSRDPAIAAIMAETNEAWHHTVRGLLRRAASEGHLPAELDSDDVASLVLATLTSMTLPAVAGAARPEQALRQLERWLGIAGPGEDAAAAPSN</sequence>
<dbReference type="PRINTS" id="PR00455">
    <property type="entry name" value="HTHTETR"/>
</dbReference>
<organism evidence="6 7">
    <name type="scientific">Candidatus Nephthysia bennettiae</name>
    <dbReference type="NCBI Taxonomy" id="3127016"/>
    <lineage>
        <taxon>Bacteria</taxon>
        <taxon>Bacillati</taxon>
        <taxon>Candidatus Dormiibacterota</taxon>
        <taxon>Candidatus Dormibacteria</taxon>
        <taxon>Candidatus Dormibacterales</taxon>
        <taxon>Candidatus Dormibacteraceae</taxon>
        <taxon>Candidatus Nephthysia</taxon>
    </lineage>
</organism>
<dbReference type="Gene3D" id="1.10.357.10">
    <property type="entry name" value="Tetracycline Repressor, domain 2"/>
    <property type="match status" value="1"/>
</dbReference>
<feature type="DNA-binding region" description="H-T-H motif" evidence="4">
    <location>
        <begin position="37"/>
        <end position="56"/>
    </location>
</feature>
<dbReference type="Proteomes" id="UP000612893">
    <property type="component" value="Unassembled WGS sequence"/>
</dbReference>
<accession>A0A934K3C0</accession>
<dbReference type="Pfam" id="PF16859">
    <property type="entry name" value="TetR_C_11"/>
    <property type="match status" value="1"/>
</dbReference>
<dbReference type="PROSITE" id="PS50977">
    <property type="entry name" value="HTH_TETR_2"/>
    <property type="match status" value="1"/>
</dbReference>
<dbReference type="InterPro" id="IPR050109">
    <property type="entry name" value="HTH-type_TetR-like_transc_reg"/>
</dbReference>
<dbReference type="Pfam" id="PF00440">
    <property type="entry name" value="TetR_N"/>
    <property type="match status" value="1"/>
</dbReference>
<gene>
    <name evidence="6" type="ORF">JF922_06325</name>
</gene>
<dbReference type="PANTHER" id="PTHR30055">
    <property type="entry name" value="HTH-TYPE TRANSCRIPTIONAL REGULATOR RUTR"/>
    <property type="match status" value="1"/>
</dbReference>
<evidence type="ECO:0000256" key="3">
    <source>
        <dbReference type="ARBA" id="ARBA00023163"/>
    </source>
</evidence>
<keyword evidence="1" id="KW-0805">Transcription regulation</keyword>
<feature type="domain" description="HTH tetR-type" evidence="5">
    <location>
        <begin position="14"/>
        <end position="74"/>
    </location>
</feature>
<comment type="caution">
    <text evidence="6">The sequence shown here is derived from an EMBL/GenBank/DDBJ whole genome shotgun (WGS) entry which is preliminary data.</text>
</comment>
<dbReference type="InterPro" id="IPR001647">
    <property type="entry name" value="HTH_TetR"/>
</dbReference>
<dbReference type="SUPFAM" id="SSF46689">
    <property type="entry name" value="Homeodomain-like"/>
    <property type="match status" value="1"/>
</dbReference>
<evidence type="ECO:0000256" key="1">
    <source>
        <dbReference type="ARBA" id="ARBA00023015"/>
    </source>
</evidence>
<evidence type="ECO:0000313" key="7">
    <source>
        <dbReference type="Proteomes" id="UP000612893"/>
    </source>
</evidence>
<evidence type="ECO:0000256" key="4">
    <source>
        <dbReference type="PROSITE-ProRule" id="PRU00335"/>
    </source>
</evidence>
<dbReference type="PANTHER" id="PTHR30055:SF234">
    <property type="entry name" value="HTH-TYPE TRANSCRIPTIONAL REGULATOR BETI"/>
    <property type="match status" value="1"/>
</dbReference>
<reference evidence="6" key="1">
    <citation type="submission" date="2020-10" db="EMBL/GenBank/DDBJ databases">
        <title>Ca. Dormibacterota MAGs.</title>
        <authorList>
            <person name="Montgomery K."/>
        </authorList>
    </citation>
    <scope>NUCLEOTIDE SEQUENCE [LARGE SCALE GENOMIC DNA]</scope>
    <source>
        <strain evidence="6">SC8812_S17_10</strain>
    </source>
</reference>
<dbReference type="GO" id="GO:0006355">
    <property type="term" value="P:regulation of DNA-templated transcription"/>
    <property type="evidence" value="ECO:0007669"/>
    <property type="project" value="UniProtKB-ARBA"/>
</dbReference>
<dbReference type="SUPFAM" id="SSF48498">
    <property type="entry name" value="Tetracyclin repressor-like, C-terminal domain"/>
    <property type="match status" value="1"/>
</dbReference>
<protein>
    <submittedName>
        <fullName evidence="6">TetR/AcrR family transcriptional regulator</fullName>
    </submittedName>
</protein>
<dbReference type="AlphaFoldDB" id="A0A934K3C0"/>
<proteinExistence type="predicted"/>
<evidence type="ECO:0000259" key="5">
    <source>
        <dbReference type="PROSITE" id="PS50977"/>
    </source>
</evidence>
<dbReference type="InterPro" id="IPR011075">
    <property type="entry name" value="TetR_C"/>
</dbReference>
<name>A0A934K3C0_9BACT</name>
<evidence type="ECO:0000313" key="6">
    <source>
        <dbReference type="EMBL" id="MBJ7597685.1"/>
    </source>
</evidence>
<dbReference type="InterPro" id="IPR009057">
    <property type="entry name" value="Homeodomain-like_sf"/>
</dbReference>
<dbReference type="RefSeq" id="WP_338200111.1">
    <property type="nucleotide sequence ID" value="NZ_JAEKNR010000073.1"/>
</dbReference>
<keyword evidence="3" id="KW-0804">Transcription</keyword>
<evidence type="ECO:0000256" key="2">
    <source>
        <dbReference type="ARBA" id="ARBA00023125"/>
    </source>
</evidence>
<dbReference type="GO" id="GO:0003677">
    <property type="term" value="F:DNA binding"/>
    <property type="evidence" value="ECO:0007669"/>
    <property type="project" value="UniProtKB-UniRule"/>
</dbReference>
<keyword evidence="2 4" id="KW-0238">DNA-binding</keyword>
<dbReference type="EMBL" id="JAEKNR010000073">
    <property type="protein sequence ID" value="MBJ7597685.1"/>
    <property type="molecule type" value="Genomic_DNA"/>
</dbReference>